<dbReference type="InterPro" id="IPR029149">
    <property type="entry name" value="Creatin/AminoP/Spt16_N"/>
</dbReference>
<comment type="caution">
    <text evidence="3">The sequence shown here is derived from an EMBL/GenBank/DDBJ whole genome shotgun (WGS) entry which is preliminary data.</text>
</comment>
<dbReference type="InterPro" id="IPR000994">
    <property type="entry name" value="Pept_M24"/>
</dbReference>
<organism evidence="3 4">
    <name type="scientific">Candidatus Scatomorpha intestinavium</name>
    <dbReference type="NCBI Taxonomy" id="2840922"/>
    <lineage>
        <taxon>Bacteria</taxon>
        <taxon>Bacillati</taxon>
        <taxon>Bacillota</taxon>
        <taxon>Clostridia</taxon>
        <taxon>Eubacteriales</taxon>
        <taxon>Candidatus Scatomorpha</taxon>
    </lineage>
</organism>
<name>A0A9D0ZFH8_9FIRM</name>
<dbReference type="Pfam" id="PF00557">
    <property type="entry name" value="Peptidase_M24"/>
    <property type="match status" value="1"/>
</dbReference>
<dbReference type="InterPro" id="IPR050659">
    <property type="entry name" value="Peptidase_M24B"/>
</dbReference>
<evidence type="ECO:0000313" key="3">
    <source>
        <dbReference type="EMBL" id="HIQ79256.1"/>
    </source>
</evidence>
<gene>
    <name evidence="3" type="ORF">IAB77_08375</name>
</gene>
<dbReference type="InterPro" id="IPR036005">
    <property type="entry name" value="Creatinase/aminopeptidase-like"/>
</dbReference>
<keyword evidence="3" id="KW-0031">Aminopeptidase</keyword>
<dbReference type="PANTHER" id="PTHR46112">
    <property type="entry name" value="AMINOPEPTIDASE"/>
    <property type="match status" value="1"/>
</dbReference>
<protein>
    <submittedName>
        <fullName evidence="3">Aminopeptidase P family protein</fullName>
    </submittedName>
</protein>
<keyword evidence="3" id="KW-0378">Hydrolase</keyword>
<reference evidence="3" key="1">
    <citation type="submission" date="2020-10" db="EMBL/GenBank/DDBJ databases">
        <authorList>
            <person name="Gilroy R."/>
        </authorList>
    </citation>
    <scope>NUCLEOTIDE SEQUENCE</scope>
    <source>
        <strain evidence="3">ChiBcolR7-354</strain>
    </source>
</reference>
<dbReference type="Pfam" id="PF01321">
    <property type="entry name" value="Creatinase_N"/>
    <property type="match status" value="1"/>
</dbReference>
<accession>A0A9D0ZFH8</accession>
<evidence type="ECO:0000259" key="1">
    <source>
        <dbReference type="Pfam" id="PF00557"/>
    </source>
</evidence>
<dbReference type="SUPFAM" id="SSF55920">
    <property type="entry name" value="Creatinase/aminopeptidase"/>
    <property type="match status" value="1"/>
</dbReference>
<dbReference type="CDD" id="cd01092">
    <property type="entry name" value="APP-like"/>
    <property type="match status" value="1"/>
</dbReference>
<dbReference type="GO" id="GO:0004177">
    <property type="term" value="F:aminopeptidase activity"/>
    <property type="evidence" value="ECO:0007669"/>
    <property type="project" value="UniProtKB-KW"/>
</dbReference>
<sequence length="357" mass="37952">MANLKKLQSAVAGAEFDALLLMDDKNIYYATDFMPQDSAALITADRAFVITDSRYIEAAEKECAAGVECVLTTREKPLLATLSEITGKLGVKSLGAEEEYLSYGLYRRVEEKLGISLAPAQGVVTALRQRKTAEELENLIAAQRIAEKALEEVLPLIKPGVSERAIAAELTYRMLLHGGEGNSFDPIVVAGAKGSMPHGVPGDELIREGDFVTMDFGCIKRGYCSDMTRTVAVGSVTDEMKNVYDTVLRAQLAGIAAAKPGVPGSDIHNAAASVIAEAGYGEYFGHGFGHGVGLYIHESPSANPSNTGPMPEGAVISAEPGIYLPGRFGVRIEDVLYLTGDGNVDITKAPKELIILG</sequence>
<dbReference type="AlphaFoldDB" id="A0A9D0ZFH8"/>
<proteinExistence type="predicted"/>
<dbReference type="Gene3D" id="3.90.230.10">
    <property type="entry name" value="Creatinase/methionine aminopeptidase superfamily"/>
    <property type="match status" value="1"/>
</dbReference>
<dbReference type="Proteomes" id="UP000824262">
    <property type="component" value="Unassembled WGS sequence"/>
</dbReference>
<dbReference type="Gene3D" id="3.40.350.10">
    <property type="entry name" value="Creatinase/prolidase N-terminal domain"/>
    <property type="match status" value="1"/>
</dbReference>
<dbReference type="PANTHER" id="PTHR46112:SF3">
    <property type="entry name" value="AMINOPEPTIDASE YPDF"/>
    <property type="match status" value="1"/>
</dbReference>
<dbReference type="EMBL" id="DVGA01000090">
    <property type="protein sequence ID" value="HIQ79256.1"/>
    <property type="molecule type" value="Genomic_DNA"/>
</dbReference>
<feature type="domain" description="Peptidase M24" evidence="1">
    <location>
        <begin position="138"/>
        <end position="339"/>
    </location>
</feature>
<evidence type="ECO:0000313" key="4">
    <source>
        <dbReference type="Proteomes" id="UP000824262"/>
    </source>
</evidence>
<dbReference type="InterPro" id="IPR000587">
    <property type="entry name" value="Creatinase_N"/>
</dbReference>
<keyword evidence="3" id="KW-0645">Protease</keyword>
<evidence type="ECO:0000259" key="2">
    <source>
        <dbReference type="Pfam" id="PF01321"/>
    </source>
</evidence>
<reference evidence="3" key="2">
    <citation type="journal article" date="2021" name="PeerJ">
        <title>Extensive microbial diversity within the chicken gut microbiome revealed by metagenomics and culture.</title>
        <authorList>
            <person name="Gilroy R."/>
            <person name="Ravi A."/>
            <person name="Getino M."/>
            <person name="Pursley I."/>
            <person name="Horton D.L."/>
            <person name="Alikhan N.F."/>
            <person name="Baker D."/>
            <person name="Gharbi K."/>
            <person name="Hall N."/>
            <person name="Watson M."/>
            <person name="Adriaenssens E.M."/>
            <person name="Foster-Nyarko E."/>
            <person name="Jarju S."/>
            <person name="Secka A."/>
            <person name="Antonio M."/>
            <person name="Oren A."/>
            <person name="Chaudhuri R.R."/>
            <person name="La Ragione R."/>
            <person name="Hildebrand F."/>
            <person name="Pallen M.J."/>
        </authorList>
    </citation>
    <scope>NUCLEOTIDE SEQUENCE</scope>
    <source>
        <strain evidence="3">ChiBcolR7-354</strain>
    </source>
</reference>
<feature type="domain" description="Creatinase N-terminal" evidence="2">
    <location>
        <begin position="4"/>
        <end position="129"/>
    </location>
</feature>
<dbReference type="SUPFAM" id="SSF53092">
    <property type="entry name" value="Creatinase/prolidase N-terminal domain"/>
    <property type="match status" value="1"/>
</dbReference>